<reference evidence="7" key="3">
    <citation type="submission" date="2015-04" db="UniProtKB">
        <authorList>
            <consortium name="EnsemblPlants"/>
        </authorList>
    </citation>
    <scope>IDENTIFICATION</scope>
</reference>
<comment type="similarity">
    <text evidence="1">Belongs to the disease resistance NB-LRR family.</text>
</comment>
<organism evidence="7 8">
    <name type="scientific">Leersia perrieri</name>
    <dbReference type="NCBI Taxonomy" id="77586"/>
    <lineage>
        <taxon>Eukaryota</taxon>
        <taxon>Viridiplantae</taxon>
        <taxon>Streptophyta</taxon>
        <taxon>Embryophyta</taxon>
        <taxon>Tracheophyta</taxon>
        <taxon>Spermatophyta</taxon>
        <taxon>Magnoliopsida</taxon>
        <taxon>Liliopsida</taxon>
        <taxon>Poales</taxon>
        <taxon>Poaceae</taxon>
        <taxon>BOP clade</taxon>
        <taxon>Oryzoideae</taxon>
        <taxon>Oryzeae</taxon>
        <taxon>Oryzinae</taxon>
        <taxon>Leersia</taxon>
    </lineage>
</organism>
<accession>A0A0D9XQA9</accession>
<evidence type="ECO:0000256" key="4">
    <source>
        <dbReference type="ARBA" id="ARBA00022741"/>
    </source>
</evidence>
<dbReference type="HOGENOM" id="CLU_000837_20_3_1"/>
<dbReference type="GO" id="GO:0006952">
    <property type="term" value="P:defense response"/>
    <property type="evidence" value="ECO:0007669"/>
    <property type="project" value="UniProtKB-KW"/>
</dbReference>
<evidence type="ECO:0000313" key="7">
    <source>
        <dbReference type="EnsemblPlants" id="LPERR11G05960.1"/>
    </source>
</evidence>
<evidence type="ECO:0000256" key="1">
    <source>
        <dbReference type="ARBA" id="ARBA00008894"/>
    </source>
</evidence>
<evidence type="ECO:0000256" key="5">
    <source>
        <dbReference type="ARBA" id="ARBA00022821"/>
    </source>
</evidence>
<evidence type="ECO:0000256" key="2">
    <source>
        <dbReference type="ARBA" id="ARBA00022614"/>
    </source>
</evidence>
<dbReference type="Pfam" id="PF18052">
    <property type="entry name" value="Rx_N"/>
    <property type="match status" value="1"/>
</dbReference>
<evidence type="ECO:0000259" key="6">
    <source>
        <dbReference type="Pfam" id="PF18052"/>
    </source>
</evidence>
<dbReference type="SUPFAM" id="SSF46966">
    <property type="entry name" value="Spectrin repeat"/>
    <property type="match status" value="1"/>
</dbReference>
<reference evidence="7 8" key="1">
    <citation type="submission" date="2012-08" db="EMBL/GenBank/DDBJ databases">
        <title>Oryza genome evolution.</title>
        <authorList>
            <person name="Wing R.A."/>
        </authorList>
    </citation>
    <scope>NUCLEOTIDE SEQUENCE</scope>
</reference>
<dbReference type="AlphaFoldDB" id="A0A0D9XQA9"/>
<proteinExistence type="inferred from homology"/>
<protein>
    <recommendedName>
        <fullName evidence="6">Disease resistance N-terminal domain-containing protein</fullName>
    </recommendedName>
</protein>
<reference evidence="8" key="2">
    <citation type="submission" date="2013-12" db="EMBL/GenBank/DDBJ databases">
        <authorList>
            <person name="Yu Y."/>
            <person name="Lee S."/>
            <person name="de Baynast K."/>
            <person name="Wissotski M."/>
            <person name="Liu L."/>
            <person name="Talag J."/>
            <person name="Goicoechea J."/>
            <person name="Angelova A."/>
            <person name="Jetty R."/>
            <person name="Kudrna D."/>
            <person name="Golser W."/>
            <person name="Rivera L."/>
            <person name="Zhang J."/>
            <person name="Wing R."/>
        </authorList>
    </citation>
    <scope>NUCLEOTIDE SEQUENCE</scope>
</reference>
<feature type="domain" description="Disease resistance N-terminal" evidence="6">
    <location>
        <begin position="12"/>
        <end position="87"/>
    </location>
</feature>
<dbReference type="EnsemblPlants" id="LPERR11G05960.1">
    <property type="protein sequence ID" value="LPERR11G05960.1"/>
    <property type="gene ID" value="LPERR11G05960"/>
</dbReference>
<name>A0A0D9XQA9_9ORYZ</name>
<dbReference type="eggNOG" id="ENOG502R57A">
    <property type="taxonomic scope" value="Eukaryota"/>
</dbReference>
<keyword evidence="4" id="KW-0547">Nucleotide-binding</keyword>
<dbReference type="Gramene" id="LPERR11G05960.1">
    <property type="protein sequence ID" value="LPERR11G05960.1"/>
    <property type="gene ID" value="LPERR11G05960"/>
</dbReference>
<keyword evidence="2" id="KW-0433">Leucine-rich repeat</keyword>
<sequence length="97" mass="10910">MAEVGGMLASAVLKLVTQKIGSAIGDQILLRWDFQSDLQEMKMTLESMEALLNDAERQSIDRESVRLWLNRLKHCSYDIADMLDEVDAWTNPAPGKS</sequence>
<keyword evidence="3" id="KW-0677">Repeat</keyword>
<dbReference type="STRING" id="77586.A0A0D9XQA9"/>
<evidence type="ECO:0000313" key="8">
    <source>
        <dbReference type="Proteomes" id="UP000032180"/>
    </source>
</evidence>
<dbReference type="Proteomes" id="UP000032180">
    <property type="component" value="Chromosome 11"/>
</dbReference>
<dbReference type="GO" id="GO:0000166">
    <property type="term" value="F:nucleotide binding"/>
    <property type="evidence" value="ECO:0007669"/>
    <property type="project" value="UniProtKB-KW"/>
</dbReference>
<evidence type="ECO:0000256" key="3">
    <source>
        <dbReference type="ARBA" id="ARBA00022737"/>
    </source>
</evidence>
<keyword evidence="8" id="KW-1185">Reference proteome</keyword>
<dbReference type="InterPro" id="IPR041118">
    <property type="entry name" value="Rx_N"/>
</dbReference>
<dbReference type="Gene3D" id="1.20.5.4130">
    <property type="match status" value="1"/>
</dbReference>
<keyword evidence="5" id="KW-0611">Plant defense</keyword>